<dbReference type="HOGENOM" id="CLU_1170972_0_0_1"/>
<evidence type="ECO:0000313" key="1">
    <source>
        <dbReference type="EMBL" id="EEA19918.1"/>
    </source>
</evidence>
<dbReference type="AlphaFoldDB" id="B6QU99"/>
<proteinExistence type="predicted"/>
<dbReference type="OrthoDB" id="4524525at2759"/>
<gene>
    <name evidence="1" type="ORF">PMAA_006850</name>
</gene>
<name>B6QU99_TALMQ</name>
<dbReference type="EMBL" id="DS995905">
    <property type="protein sequence ID" value="EEA19918.1"/>
    <property type="molecule type" value="Genomic_DNA"/>
</dbReference>
<accession>B6QU99</accession>
<reference evidence="2" key="1">
    <citation type="journal article" date="2015" name="Genome Announc.">
        <title>Genome sequence of the AIDS-associated pathogen Penicillium marneffei (ATCC18224) and its near taxonomic relative Talaromyces stipitatus (ATCC10500).</title>
        <authorList>
            <person name="Nierman W.C."/>
            <person name="Fedorova-Abrams N.D."/>
            <person name="Andrianopoulos A."/>
        </authorList>
    </citation>
    <scope>NUCLEOTIDE SEQUENCE [LARGE SCALE GENOMIC DNA]</scope>
    <source>
        <strain evidence="2">ATCC 18224 / CBS 334.59 / QM 7333</strain>
    </source>
</reference>
<protein>
    <submittedName>
        <fullName evidence="1">Uncharacterized protein</fullName>
    </submittedName>
</protein>
<dbReference type="VEuPathDB" id="FungiDB:PMAA_006850"/>
<dbReference type="Proteomes" id="UP000001294">
    <property type="component" value="Unassembled WGS sequence"/>
</dbReference>
<organism evidence="1 2">
    <name type="scientific">Talaromyces marneffei (strain ATCC 18224 / CBS 334.59 / QM 7333)</name>
    <name type="common">Penicillium marneffei</name>
    <dbReference type="NCBI Taxonomy" id="441960"/>
    <lineage>
        <taxon>Eukaryota</taxon>
        <taxon>Fungi</taxon>
        <taxon>Dikarya</taxon>
        <taxon>Ascomycota</taxon>
        <taxon>Pezizomycotina</taxon>
        <taxon>Eurotiomycetes</taxon>
        <taxon>Eurotiomycetidae</taxon>
        <taxon>Eurotiales</taxon>
        <taxon>Trichocomaceae</taxon>
        <taxon>Talaromyces</taxon>
        <taxon>Talaromyces sect. Talaromyces</taxon>
    </lineage>
</organism>
<evidence type="ECO:0000313" key="2">
    <source>
        <dbReference type="Proteomes" id="UP000001294"/>
    </source>
</evidence>
<sequence length="237" mass="27432">MPGSSEALFTPQVKLRGSQDAPFTRMTRAPRMSYGEKGIKNDIPTFMLALLMEFHTKFQDYHIYGEPPEDSGAKKMVQQDPLFITNYYQIIQASMERHQKSKKRLTYDPSYGYKGVRTLGGFYISPGAFSKLPLDTAVMILAYCDGREFRNLVLAARWKLPRPYWSEIIPRCVFEVHADKQETGLDWQYLGLEFLRAMERKDGLGHRLSITNYMTRIWGYYSGQENEVIHDKFLGVA</sequence>
<dbReference type="PhylomeDB" id="B6QU99"/>
<keyword evidence="2" id="KW-1185">Reference proteome</keyword>